<accession>A0A0B6YYN4</accession>
<organism evidence="1">
    <name type="scientific">Arion vulgaris</name>
    <dbReference type="NCBI Taxonomy" id="1028688"/>
    <lineage>
        <taxon>Eukaryota</taxon>
        <taxon>Metazoa</taxon>
        <taxon>Spiralia</taxon>
        <taxon>Lophotrochozoa</taxon>
        <taxon>Mollusca</taxon>
        <taxon>Gastropoda</taxon>
        <taxon>Heterobranchia</taxon>
        <taxon>Euthyneura</taxon>
        <taxon>Panpulmonata</taxon>
        <taxon>Eupulmonata</taxon>
        <taxon>Stylommatophora</taxon>
        <taxon>Helicina</taxon>
        <taxon>Arionoidea</taxon>
        <taxon>Arionidae</taxon>
        <taxon>Arion</taxon>
    </lineage>
</organism>
<dbReference type="AlphaFoldDB" id="A0A0B6YYN4"/>
<protein>
    <submittedName>
        <fullName evidence="1">Uncharacterized protein</fullName>
    </submittedName>
</protein>
<dbReference type="EMBL" id="HACG01013735">
    <property type="protein sequence ID" value="CEK60600.1"/>
    <property type="molecule type" value="Transcribed_RNA"/>
</dbReference>
<proteinExistence type="predicted"/>
<reference evidence="1" key="1">
    <citation type="submission" date="2014-12" db="EMBL/GenBank/DDBJ databases">
        <title>Insight into the proteome of Arion vulgaris.</title>
        <authorList>
            <person name="Aradska J."/>
            <person name="Bulat T."/>
            <person name="Smidak R."/>
            <person name="Sarate P."/>
            <person name="Gangsoo J."/>
            <person name="Sialana F."/>
            <person name="Bilban M."/>
            <person name="Lubec G."/>
        </authorList>
    </citation>
    <scope>NUCLEOTIDE SEQUENCE</scope>
    <source>
        <tissue evidence="1">Skin</tissue>
    </source>
</reference>
<name>A0A0B6YYN4_9EUPU</name>
<gene>
    <name evidence="1" type="primary">ORF39860</name>
</gene>
<evidence type="ECO:0000313" key="1">
    <source>
        <dbReference type="EMBL" id="CEK60600.1"/>
    </source>
</evidence>
<sequence length="60" mass="6985">MKLFTTTSMNNKQWVMSERSCMVTYIEHFVQNKATTYKDMQIALHGPVDRRARVLAVLGH</sequence>